<evidence type="ECO:0000313" key="2">
    <source>
        <dbReference type="EMBL" id="MBM7589023.1"/>
    </source>
</evidence>
<reference evidence="2" key="1">
    <citation type="submission" date="2021-01" db="EMBL/GenBank/DDBJ databases">
        <title>Genomic Encyclopedia of Type Strains, Phase IV (KMG-IV): sequencing the most valuable type-strain genomes for metagenomic binning, comparative biology and taxonomic classification.</title>
        <authorList>
            <person name="Goeker M."/>
        </authorList>
    </citation>
    <scope>NUCLEOTIDE SEQUENCE</scope>
    <source>
        <strain evidence="2">DSM 25523</strain>
    </source>
</reference>
<dbReference type="EMBL" id="JAFBEB010000001">
    <property type="protein sequence ID" value="MBM7589023.1"/>
    <property type="molecule type" value="Genomic_DNA"/>
</dbReference>
<proteinExistence type="predicted"/>
<name>A0A939BR22_9BACL</name>
<dbReference type="Proteomes" id="UP000717624">
    <property type="component" value="Unassembled WGS sequence"/>
</dbReference>
<keyword evidence="3" id="KW-1185">Reference proteome</keyword>
<comment type="caution">
    <text evidence="2">The sequence shown here is derived from an EMBL/GenBank/DDBJ whole genome shotgun (WGS) entry which is preliminary data.</text>
</comment>
<evidence type="ECO:0000256" key="1">
    <source>
        <dbReference type="SAM" id="MobiDB-lite"/>
    </source>
</evidence>
<accession>A0A939BR22</accession>
<organism evidence="2 3">
    <name type="scientific">Brevibacillus fulvus</name>
    <dbReference type="NCBI Taxonomy" id="1125967"/>
    <lineage>
        <taxon>Bacteria</taxon>
        <taxon>Bacillati</taxon>
        <taxon>Bacillota</taxon>
        <taxon>Bacilli</taxon>
        <taxon>Bacillales</taxon>
        <taxon>Paenibacillaceae</taxon>
        <taxon>Brevibacillus</taxon>
    </lineage>
</organism>
<protein>
    <recommendedName>
        <fullName evidence="4">Spore coat protein</fullName>
    </recommendedName>
</protein>
<evidence type="ECO:0000313" key="3">
    <source>
        <dbReference type="Proteomes" id="UP000717624"/>
    </source>
</evidence>
<evidence type="ECO:0008006" key="4">
    <source>
        <dbReference type="Google" id="ProtNLM"/>
    </source>
</evidence>
<feature type="region of interest" description="Disordered" evidence="1">
    <location>
        <begin position="237"/>
        <end position="259"/>
    </location>
</feature>
<dbReference type="RefSeq" id="WP_204516722.1">
    <property type="nucleotide sequence ID" value="NZ_BAABIN010000009.1"/>
</dbReference>
<gene>
    <name evidence="2" type="ORF">JOD01_000609</name>
</gene>
<dbReference type="AlphaFoldDB" id="A0A939BR22"/>
<sequence>MTTPTNEGLPESAADTILDVKWGDVNGDQIPELVYLVGQKNPEQTSGYVDSVKLVIIDRVTNRKYTIALPDFAGYQPTLFLGNFTGQQAKQIMVSADTGGSGGYTINRIYSFEQNQWKKLYDNDWYMQNFSNTSVNYLDGQKVRIINRSLAKEYLLDISLRDPAYLNELYDANGKLKQPQQGEVLAVGGAFPLDRNRDGVFELLLFQRIIGRYNADTLGYLQTWVTWDQTNAVFSPQEQQVSSSGGAPLTAGRGIIPSQ</sequence>